<reference evidence="2 3" key="1">
    <citation type="journal article" date="2020" name="Genome Biol. Evol.">
        <title>Rhizobium dioscoreae sp. nov., a plant growth-promoting bacterium isolated from yam (Dioscorea species).</title>
        <authorList>
            <person name="Ouyabe M."/>
            <person name="Tanaka N."/>
            <person name="Shiwa Y."/>
            <person name="Fujita N."/>
            <person name="Kikuno H."/>
            <person name="Babil P."/>
            <person name="Shiwachi H."/>
        </authorList>
    </citation>
    <scope>NUCLEOTIDE SEQUENCE [LARGE SCALE GENOMIC DNA]</scope>
    <source>
        <strain evidence="2 3">S-93</strain>
    </source>
</reference>
<evidence type="ECO:0000259" key="1">
    <source>
        <dbReference type="SMART" id="SM00528"/>
    </source>
</evidence>
<dbReference type="Proteomes" id="UP000390335">
    <property type="component" value="Unassembled WGS sequence"/>
</dbReference>
<dbReference type="Pfam" id="PF00816">
    <property type="entry name" value="Histone_HNS"/>
    <property type="match status" value="1"/>
</dbReference>
<dbReference type="InterPro" id="IPR037150">
    <property type="entry name" value="H-NS_C_dom_sf"/>
</dbReference>
<protein>
    <recommendedName>
        <fullName evidence="1">DNA-binding protein H-NS-like C-terminal domain-containing protein</fullName>
    </recommendedName>
</protein>
<evidence type="ECO:0000313" key="3">
    <source>
        <dbReference type="Proteomes" id="UP000390335"/>
    </source>
</evidence>
<proteinExistence type="predicted"/>
<evidence type="ECO:0000313" key="2">
    <source>
        <dbReference type="EMBL" id="GES53182.1"/>
    </source>
</evidence>
<organism evidence="2 3">
    <name type="scientific">Rhizobium dioscoreae</name>
    <dbReference type="NCBI Taxonomy" id="2653122"/>
    <lineage>
        <taxon>Bacteria</taxon>
        <taxon>Pseudomonadati</taxon>
        <taxon>Pseudomonadota</taxon>
        <taxon>Alphaproteobacteria</taxon>
        <taxon>Hyphomicrobiales</taxon>
        <taxon>Rhizobiaceae</taxon>
        <taxon>Rhizobium/Agrobacterium group</taxon>
        <taxon>Rhizobium</taxon>
    </lineage>
</organism>
<dbReference type="EMBL" id="BLAJ01000014">
    <property type="protein sequence ID" value="GES53182.1"/>
    <property type="molecule type" value="Genomic_DNA"/>
</dbReference>
<sequence>MKIDFSKASLKELNEIIADAVTARNKIISTRRSQLLAELNELDKLSKAGLGKAAREVPSSKAIYKDDKGNSWRGRGRMPQWLKDKIDGGANLEDFEVHAG</sequence>
<dbReference type="SMART" id="SM00528">
    <property type="entry name" value="HNS"/>
    <property type="match status" value="1"/>
</dbReference>
<keyword evidence="3" id="KW-1185">Reference proteome</keyword>
<accession>A0ABQ0ZCY3</accession>
<gene>
    <name evidence="2" type="ORF">RsS93_57960</name>
</gene>
<dbReference type="InterPro" id="IPR027444">
    <property type="entry name" value="H-NS_C_dom"/>
</dbReference>
<feature type="domain" description="DNA-binding protein H-NS-like C-terminal" evidence="1">
    <location>
        <begin position="52"/>
        <end position="97"/>
    </location>
</feature>
<dbReference type="RefSeq" id="WP_113366496.1">
    <property type="nucleotide sequence ID" value="NZ_BLAI01000004.1"/>
</dbReference>
<name>A0ABQ0ZCY3_9HYPH</name>
<comment type="caution">
    <text evidence="2">The sequence shown here is derived from an EMBL/GenBank/DDBJ whole genome shotgun (WGS) entry which is preliminary data.</text>
</comment>
<dbReference type="SUPFAM" id="SSF81273">
    <property type="entry name" value="H-NS histone-like proteins"/>
    <property type="match status" value="1"/>
</dbReference>
<dbReference type="Gene3D" id="4.10.430.10">
    <property type="entry name" value="Histone-like protein H-NS, C-terminal domain"/>
    <property type="match status" value="1"/>
</dbReference>